<reference evidence="3" key="5">
    <citation type="submission" date="2019-02" db="EMBL/GenBank/DDBJ databases">
        <authorList>
            <person name="Whitman W."/>
            <person name="Huntemann M."/>
            <person name="Clum A."/>
            <person name="Pillay M."/>
            <person name="Palaniappan K."/>
            <person name="Varghese N."/>
            <person name="Mikhailova N."/>
            <person name="Stamatis D."/>
            <person name="Reddy T."/>
            <person name="Daum C."/>
            <person name="Shapiro N."/>
            <person name="Ivanova N."/>
            <person name="Kyrpides N."/>
            <person name="Woyke T."/>
        </authorList>
    </citation>
    <scope>NUCLEOTIDE SEQUENCE</scope>
    <source>
        <strain evidence="3">AC4r</strain>
    </source>
</reference>
<evidence type="ECO:0000313" key="4">
    <source>
        <dbReference type="Proteomes" id="UP000218965"/>
    </source>
</evidence>
<dbReference type="Proteomes" id="UP000218965">
    <property type="component" value="Chromosome"/>
</dbReference>
<evidence type="ECO:0000313" key="5">
    <source>
        <dbReference type="Proteomes" id="UP000292408"/>
    </source>
</evidence>
<dbReference type="InterPro" id="IPR007922">
    <property type="entry name" value="DciA-like"/>
</dbReference>
<organism evidence="2 4">
    <name type="scientific">Microcella alkaliphila</name>
    <dbReference type="NCBI Taxonomy" id="279828"/>
    <lineage>
        <taxon>Bacteria</taxon>
        <taxon>Bacillati</taxon>
        <taxon>Actinomycetota</taxon>
        <taxon>Actinomycetes</taxon>
        <taxon>Micrococcales</taxon>
        <taxon>Microbacteriaceae</taxon>
        <taxon>Microcella</taxon>
    </lineage>
</organism>
<protein>
    <submittedName>
        <fullName evidence="3">Putative nucleic acid-binding Zn ribbon protein</fullName>
    </submittedName>
</protein>
<dbReference type="OrthoDB" id="5516926at2"/>
<feature type="region of interest" description="Disordered" evidence="1">
    <location>
        <begin position="27"/>
        <end position="60"/>
    </location>
</feature>
<feature type="region of interest" description="Disordered" evidence="1">
    <location>
        <begin position="146"/>
        <end position="168"/>
    </location>
</feature>
<keyword evidence="5" id="KW-1185">Reference proteome</keyword>
<name>A0A0U5B8Y4_9MICO</name>
<sequence>MTADDATAPESEASAVYRRLQRVFGDPALRSRDARRRSQKTAGSSTPYGSGRDPAGLGDVLEGVSRTMGWTSPLARGDLLASWSDLVGPEVASHTEPVGIDDGVLSVQCDSTAWATQLRMMRGDMVTSITKRFPDAQITSIRFIGPSAPSWKRGPRSIPGRGPRDTYG</sequence>
<dbReference type="KEGG" id="malk:MalAC0309_0227"/>
<evidence type="ECO:0000313" key="2">
    <source>
        <dbReference type="EMBL" id="BAU31105.1"/>
    </source>
</evidence>
<dbReference type="PANTHER" id="PTHR36456:SF1">
    <property type="entry name" value="UPF0232 PROTEIN SCO3875"/>
    <property type="match status" value="1"/>
</dbReference>
<reference evidence="3 5" key="1">
    <citation type="journal article" date="2015" name="Stand. Genomic Sci.">
        <title>Genomic Encyclopedia of Bacterial and Archaeal Type Strains, Phase III: the genomes of soil and plant-associated and newly described type strains.</title>
        <authorList>
            <person name="Whitman W.B."/>
            <person name="Woyke T."/>
            <person name="Klenk H.P."/>
            <person name="Zhou Y."/>
            <person name="Lilburn T.G."/>
            <person name="Beck B.J."/>
            <person name="De Vos P."/>
            <person name="Vandamme P."/>
            <person name="Eisen J.A."/>
            <person name="Garrity G."/>
            <person name="Hugenholtz P."/>
            <person name="Kyrpides N.C."/>
        </authorList>
    </citation>
    <scope>NUCLEOTIDE SEQUENCE [LARGE SCALE GENOMIC DNA]</scope>
    <source>
        <strain evidence="3 5">AC4r</strain>
    </source>
</reference>
<dbReference type="EMBL" id="AP017315">
    <property type="protein sequence ID" value="BAU31105.1"/>
    <property type="molecule type" value="Genomic_DNA"/>
</dbReference>
<reference evidence="2 4" key="4">
    <citation type="submission" date="2016-01" db="EMBL/GenBank/DDBJ databases">
        <title>Microcella alkaliphila JAM AC0309 whole genome shotgun sequence.</title>
        <authorList>
            <person name="Kurata A."/>
            <person name="Hirose Y."/>
            <person name="Kishimoto N."/>
            <person name="Kobayashi T."/>
        </authorList>
    </citation>
    <scope>NUCLEOTIDE SEQUENCE [LARGE SCALE GENOMIC DNA]</scope>
    <source>
        <strain evidence="2 4">JAM AC0309</strain>
    </source>
</reference>
<dbReference type="Proteomes" id="UP000292408">
    <property type="component" value="Unassembled WGS sequence"/>
</dbReference>
<proteinExistence type="predicted"/>
<dbReference type="AlphaFoldDB" id="A0A0U5B8Y4"/>
<reference evidence="2" key="3">
    <citation type="submission" date="2015-12" db="EMBL/GenBank/DDBJ databases">
        <authorList>
            <consortium name="Microcella alkaliphila JAM AC0309 genome sequencing consortium"/>
            <person name="Kurata A."/>
            <person name="Hirose Y."/>
            <person name="Kishimoto N."/>
            <person name="Kobayashi T."/>
        </authorList>
    </citation>
    <scope>NUCLEOTIDE SEQUENCE</scope>
    <source>
        <strain evidence="2">JAM AC0309</strain>
    </source>
</reference>
<evidence type="ECO:0000313" key="3">
    <source>
        <dbReference type="EMBL" id="RZT59662.1"/>
    </source>
</evidence>
<dbReference type="RefSeq" id="WP_096420091.1">
    <property type="nucleotide sequence ID" value="NZ_AP017315.1"/>
</dbReference>
<dbReference type="Pfam" id="PF05258">
    <property type="entry name" value="DciA"/>
    <property type="match status" value="1"/>
</dbReference>
<accession>A0A0U5B8Y4</accession>
<evidence type="ECO:0000256" key="1">
    <source>
        <dbReference type="SAM" id="MobiDB-lite"/>
    </source>
</evidence>
<reference evidence="4" key="2">
    <citation type="submission" date="2015-12" db="EMBL/GenBank/DDBJ databases">
        <authorList>
            <person name="Shamseldin A."/>
            <person name="Moawad H."/>
            <person name="Abd El-Rahim W.M."/>
            <person name="Sadowsky M.J."/>
        </authorList>
    </citation>
    <scope>NUCLEOTIDE SEQUENCE [LARGE SCALE GENOMIC DNA]</scope>
    <source>
        <strain evidence="4">JAM AC0309</strain>
    </source>
</reference>
<gene>
    <name evidence="3" type="ORF">EV140_1646</name>
    <name evidence="2" type="ORF">MalAC0309_0227</name>
</gene>
<dbReference type="PANTHER" id="PTHR36456">
    <property type="entry name" value="UPF0232 PROTEIN SCO3875"/>
    <property type="match status" value="1"/>
</dbReference>
<dbReference type="EMBL" id="SGXT01000015">
    <property type="protein sequence ID" value="RZT59662.1"/>
    <property type="molecule type" value="Genomic_DNA"/>
</dbReference>